<accession>A0AAD2BUX4</accession>
<sequence>MFDAVINALSAFANWLLSGFVAVFVALWQIEEDLFIDGFDLLLNGFSSVLSILPTPTFLTAVSLQSLFGQLGSDALFFVGQFRVGEGLALVGAAFAFRMARKVVTLFQW</sequence>
<comment type="caution">
    <text evidence="2">The sequence shown here is derived from an EMBL/GenBank/DDBJ whole genome shotgun (WGS) entry which is preliminary data.</text>
</comment>
<proteinExistence type="predicted"/>
<organism evidence="2 3">
    <name type="scientific">Ralstonia thomasii</name>
    <dbReference type="NCBI Taxonomy" id="3058596"/>
    <lineage>
        <taxon>Bacteria</taxon>
        <taxon>Pseudomonadati</taxon>
        <taxon>Pseudomonadota</taxon>
        <taxon>Betaproteobacteria</taxon>
        <taxon>Burkholderiales</taxon>
        <taxon>Burkholderiaceae</taxon>
        <taxon>Ralstonia</taxon>
    </lineage>
</organism>
<feature type="transmembrane region" description="Helical" evidence="1">
    <location>
        <begin position="42"/>
        <end position="64"/>
    </location>
</feature>
<keyword evidence="1" id="KW-1133">Transmembrane helix</keyword>
<evidence type="ECO:0000313" key="2">
    <source>
        <dbReference type="EMBL" id="CAJ0808781.1"/>
    </source>
</evidence>
<gene>
    <name evidence="2" type="ORF">R77560_04784</name>
</gene>
<dbReference type="EMBL" id="CATZAZ010000023">
    <property type="protein sequence ID" value="CAJ0808781.1"/>
    <property type="molecule type" value="Genomic_DNA"/>
</dbReference>
<dbReference type="RefSeq" id="WP_012430361.1">
    <property type="nucleotide sequence ID" value="NZ_CATZAZ010000023.1"/>
</dbReference>
<dbReference type="AlphaFoldDB" id="A0AAD2BUX4"/>
<feature type="transmembrane region" description="Helical" evidence="1">
    <location>
        <begin position="76"/>
        <end position="97"/>
    </location>
</feature>
<keyword evidence="1" id="KW-0812">Transmembrane</keyword>
<evidence type="ECO:0000313" key="3">
    <source>
        <dbReference type="Proteomes" id="UP001189756"/>
    </source>
</evidence>
<feature type="transmembrane region" description="Helical" evidence="1">
    <location>
        <begin position="12"/>
        <end position="30"/>
    </location>
</feature>
<evidence type="ECO:0000256" key="1">
    <source>
        <dbReference type="SAM" id="Phobius"/>
    </source>
</evidence>
<reference evidence="2" key="1">
    <citation type="submission" date="2023-07" db="EMBL/GenBank/DDBJ databases">
        <authorList>
            <person name="Peeters C."/>
        </authorList>
    </citation>
    <scope>NUCLEOTIDE SEQUENCE</scope>
    <source>
        <strain evidence="2">R-77560</strain>
    </source>
</reference>
<evidence type="ECO:0008006" key="4">
    <source>
        <dbReference type="Google" id="ProtNLM"/>
    </source>
</evidence>
<dbReference type="Proteomes" id="UP001189756">
    <property type="component" value="Unassembled WGS sequence"/>
</dbReference>
<name>A0AAD2BUX4_9RALS</name>
<keyword evidence="1" id="KW-0472">Membrane</keyword>
<protein>
    <recommendedName>
        <fullName evidence="4">Minor coat protein</fullName>
    </recommendedName>
</protein>